<protein>
    <submittedName>
        <fullName evidence="2">Uncharacterized protein</fullName>
    </submittedName>
</protein>
<feature type="transmembrane region" description="Helical" evidence="1">
    <location>
        <begin position="12"/>
        <end position="38"/>
    </location>
</feature>
<dbReference type="AlphaFoldDB" id="A0A5B7IZK1"/>
<evidence type="ECO:0000256" key="1">
    <source>
        <dbReference type="SAM" id="Phobius"/>
    </source>
</evidence>
<reference evidence="2 3" key="1">
    <citation type="submission" date="2019-05" db="EMBL/GenBank/DDBJ databases">
        <title>Another draft genome of Portunus trituberculatus and its Hox gene families provides insights of decapod evolution.</title>
        <authorList>
            <person name="Jeong J.-H."/>
            <person name="Song I."/>
            <person name="Kim S."/>
            <person name="Choi T."/>
            <person name="Kim D."/>
            <person name="Ryu S."/>
            <person name="Kim W."/>
        </authorList>
    </citation>
    <scope>NUCLEOTIDE SEQUENCE [LARGE SCALE GENOMIC DNA]</scope>
    <source>
        <tissue evidence="2">Muscle</tissue>
    </source>
</reference>
<dbReference type="Proteomes" id="UP000324222">
    <property type="component" value="Unassembled WGS sequence"/>
</dbReference>
<evidence type="ECO:0000313" key="3">
    <source>
        <dbReference type="Proteomes" id="UP000324222"/>
    </source>
</evidence>
<accession>A0A5B7IZK1</accession>
<evidence type="ECO:0000313" key="2">
    <source>
        <dbReference type="EMBL" id="MPC87729.1"/>
    </source>
</evidence>
<proteinExistence type="predicted"/>
<gene>
    <name evidence="2" type="ORF">E2C01_082601</name>
</gene>
<keyword evidence="1" id="KW-0812">Transmembrane</keyword>
<sequence length="41" mass="4471">MSSLSIFSMPFTFLCIVIRLAFPFPSAVLHILGSLVLAPSF</sequence>
<keyword evidence="1" id="KW-1133">Transmembrane helix</keyword>
<organism evidence="2 3">
    <name type="scientific">Portunus trituberculatus</name>
    <name type="common">Swimming crab</name>
    <name type="synonym">Neptunus trituberculatus</name>
    <dbReference type="NCBI Taxonomy" id="210409"/>
    <lineage>
        <taxon>Eukaryota</taxon>
        <taxon>Metazoa</taxon>
        <taxon>Ecdysozoa</taxon>
        <taxon>Arthropoda</taxon>
        <taxon>Crustacea</taxon>
        <taxon>Multicrustacea</taxon>
        <taxon>Malacostraca</taxon>
        <taxon>Eumalacostraca</taxon>
        <taxon>Eucarida</taxon>
        <taxon>Decapoda</taxon>
        <taxon>Pleocyemata</taxon>
        <taxon>Brachyura</taxon>
        <taxon>Eubrachyura</taxon>
        <taxon>Portunoidea</taxon>
        <taxon>Portunidae</taxon>
        <taxon>Portuninae</taxon>
        <taxon>Portunus</taxon>
    </lineage>
</organism>
<name>A0A5B7IZK1_PORTR</name>
<keyword evidence="1" id="KW-0472">Membrane</keyword>
<comment type="caution">
    <text evidence="2">The sequence shown here is derived from an EMBL/GenBank/DDBJ whole genome shotgun (WGS) entry which is preliminary data.</text>
</comment>
<keyword evidence="3" id="KW-1185">Reference proteome</keyword>
<dbReference type="EMBL" id="VSRR010075401">
    <property type="protein sequence ID" value="MPC87729.1"/>
    <property type="molecule type" value="Genomic_DNA"/>
</dbReference>